<dbReference type="FunFam" id="2.60.40.10:FF:000813">
    <property type="entry name" value="Vesicle-associated protein 1-1"/>
    <property type="match status" value="1"/>
</dbReference>
<dbReference type="InterPro" id="IPR013783">
    <property type="entry name" value="Ig-like_fold"/>
</dbReference>
<evidence type="ECO:0008006" key="8">
    <source>
        <dbReference type="Google" id="ProtNLM"/>
    </source>
</evidence>
<name>A0A3B5XZ38_WHEAT</name>
<evidence type="ECO:0000259" key="4">
    <source>
        <dbReference type="PROSITE" id="PS50202"/>
    </source>
</evidence>
<dbReference type="SUPFAM" id="SSF144232">
    <property type="entry name" value="HIT/MYND zinc finger-like"/>
    <property type="match status" value="1"/>
</dbReference>
<dbReference type="Gramene" id="TraesCS1A02G175700.1">
    <property type="protein sequence ID" value="TraesCS1A02G175700.1"/>
    <property type="gene ID" value="TraesCS1A02G175700"/>
</dbReference>
<dbReference type="Gene3D" id="2.170.270.10">
    <property type="entry name" value="SET domain"/>
    <property type="match status" value="1"/>
</dbReference>
<feature type="repeat" description="TPR" evidence="2">
    <location>
        <begin position="411"/>
        <end position="444"/>
    </location>
</feature>
<organism evidence="6">
    <name type="scientific">Triticum aestivum</name>
    <name type="common">Wheat</name>
    <dbReference type="NCBI Taxonomy" id="4565"/>
    <lineage>
        <taxon>Eukaryota</taxon>
        <taxon>Viridiplantae</taxon>
        <taxon>Streptophyta</taxon>
        <taxon>Embryophyta</taxon>
        <taxon>Tracheophyta</taxon>
        <taxon>Spermatophyta</taxon>
        <taxon>Magnoliopsida</taxon>
        <taxon>Liliopsida</taxon>
        <taxon>Poales</taxon>
        <taxon>Poaceae</taxon>
        <taxon>BOP clade</taxon>
        <taxon>Pooideae</taxon>
        <taxon>Triticodae</taxon>
        <taxon>Triticeae</taxon>
        <taxon>Triticinae</taxon>
        <taxon>Triticum</taxon>
    </lineage>
</organism>
<dbReference type="PANTHER" id="PTHR47337">
    <property type="entry name" value="TETRATRICOPEPTIDE REPEAT (TPR)-LIKE SUPERFAMILY PROTEIN"/>
    <property type="match status" value="1"/>
</dbReference>
<proteinExistence type="inferred from homology"/>
<dbReference type="Pfam" id="PF00635">
    <property type="entry name" value="Motile_Sperm"/>
    <property type="match status" value="1"/>
</dbReference>
<dbReference type="InterPro" id="IPR019734">
    <property type="entry name" value="TPR_rpt"/>
</dbReference>
<sequence>MAASSDLLDVDPPELQFPFELDKQISCPLKMINKTDRTVAFKVKTTSPKKYCVRPNNGVVRPRSTCEVVVTMQAQIVAPPDLQCKDKFLVQSVVVADRLSAKDITAQMFTKQGGNAVREVRMRVTYVMPTESSLEIAEESDGPQRILVPMQRIVDHGRSASGLSSGSVSLRSAELGTEVGSPTGPVVRTEELLKAAGHAAETRTYAGPDAQSLELSALITKLTKEKDSALEQNKKLRSELIRNSRPNSPTDRHGVQGCDVTRSLPAPAFVSMERLKSAVPADIRRAVGEGTTRDLPTTTSLLLAFLDDLPLFHQVIGELTDPELALCRKDKGRAAELKGRGNACFTGREFDQALGFYSQALRYAPISSDGTDDILVPALYVNRASTMHKLGLLEECLRDCDRAISVSPNYAKAWYRRGMVNASLKNYSSAVHDLEVALSMEVTSSGKSNIEQELKLILLKPQCVNEVGRSSSDCKDAGLAHTAEPHKVVLECIATPNKGRGMTSPNDIPLTSLIHVEDPLAAIILKSCRETHCHYCFSEAPADVVFCPLCTIPVYCSRKCQEQAVGGISWNQDTYLESNSNAVDLGILSLTSTRCMAPNSKQIAEHRHECGGAHWAAVLPADIVLAGRLMAQYIDSRMLTGKSSAISGPNLDLIQHYDIDSPTSKLESHICAIVLLLCLQKHYISDLSWKEETLSQLVLLICQVKVNSIAIVCMKSMDGGQGLTESKGYSAADDAVMCSVEQVKVAQAIYMSGSLFNHSCRPNVHAYFHSRTLFLRSTTYINSGSPVELSYGPQVGEMNLVKRQKSLQENYKFTCQCSSCSELHLSDLVIDSFCCPQSSCLGAVSESTCYKSEKNCVHVSVDESDICKLSLPHVSKVDEDIEKVGKLFFRNNVDLKIDPGYCMSCRSQINLSSAVSTSEKAASMINRFKELAVIDEISEIPITDALRSLQQIKKLRHPYSKALAQAEDVIAEAFAKIGDQEQARKHCEASIKILEKLYHPKHIAIAHELIKLVSIELSLGDRASAAATFTQAEAIFSLYYGPDVQRILPYVDALKRTVSGGFIGAP</sequence>
<feature type="domain" description="SET" evidence="5">
    <location>
        <begin position="486"/>
        <end position="792"/>
    </location>
</feature>
<protein>
    <recommendedName>
        <fullName evidence="8">MSP domain-containing protein</fullName>
    </recommendedName>
</protein>
<dbReference type="Gene3D" id="1.25.40.10">
    <property type="entry name" value="Tetratricopeptide repeat domain"/>
    <property type="match status" value="2"/>
</dbReference>
<dbReference type="Gramene" id="TraesCS1A03G0473800.1">
    <property type="protein sequence ID" value="TraesCS1A03G0473800.1.CDS"/>
    <property type="gene ID" value="TraesCS1A03G0473800"/>
</dbReference>
<dbReference type="EnsemblPlants" id="TraesCS1A02G175700.1">
    <property type="protein sequence ID" value="TraesCS1A02G175700.1"/>
    <property type="gene ID" value="TraesCS1A02G175700"/>
</dbReference>
<feature type="region of interest" description="Disordered" evidence="3">
    <location>
        <begin position="240"/>
        <end position="259"/>
    </location>
</feature>
<dbReference type="InterPro" id="IPR046341">
    <property type="entry name" value="SET_dom_sf"/>
</dbReference>
<dbReference type="OrthoDB" id="1926212at2759"/>
<dbReference type="OMA" id="RGNACFT"/>
<dbReference type="SMR" id="A0A3B5XZ38"/>
<feature type="domain" description="MSP" evidence="4">
    <location>
        <begin position="7"/>
        <end position="127"/>
    </location>
</feature>
<dbReference type="STRING" id="4565.A0A3B5XZ38"/>
<dbReference type="SMART" id="SM00028">
    <property type="entry name" value="TPR"/>
    <property type="match status" value="4"/>
</dbReference>
<dbReference type="SUPFAM" id="SSF82199">
    <property type="entry name" value="SET domain"/>
    <property type="match status" value="1"/>
</dbReference>
<reference evidence="6" key="2">
    <citation type="submission" date="2018-10" db="UniProtKB">
        <authorList>
            <consortium name="EnsemblPlants"/>
        </authorList>
    </citation>
    <scope>IDENTIFICATION</scope>
</reference>
<dbReference type="PROSITE" id="PS50005">
    <property type="entry name" value="TPR"/>
    <property type="match status" value="1"/>
</dbReference>
<evidence type="ECO:0000256" key="2">
    <source>
        <dbReference type="PROSITE-ProRule" id="PRU00339"/>
    </source>
</evidence>
<dbReference type="AlphaFoldDB" id="A0A3B5XZ38"/>
<dbReference type="SUPFAM" id="SSF49354">
    <property type="entry name" value="PapD-like"/>
    <property type="match status" value="1"/>
</dbReference>
<reference evidence="6" key="1">
    <citation type="submission" date="2018-08" db="EMBL/GenBank/DDBJ databases">
        <authorList>
            <person name="Rossello M."/>
        </authorList>
    </citation>
    <scope>NUCLEOTIDE SEQUENCE [LARGE SCALE GENOMIC DNA]</scope>
    <source>
        <strain evidence="6">cv. Chinese Spring</strain>
    </source>
</reference>
<dbReference type="InterPro" id="IPR011990">
    <property type="entry name" value="TPR-like_helical_dom_sf"/>
</dbReference>
<dbReference type="Proteomes" id="UP000019116">
    <property type="component" value="Chromosome 1A"/>
</dbReference>
<evidence type="ECO:0000313" key="7">
    <source>
        <dbReference type="Proteomes" id="UP000019116"/>
    </source>
</evidence>
<dbReference type="PROSITE" id="PS50280">
    <property type="entry name" value="SET"/>
    <property type="match status" value="1"/>
</dbReference>
<dbReference type="SUPFAM" id="SSF48452">
    <property type="entry name" value="TPR-like"/>
    <property type="match status" value="1"/>
</dbReference>
<dbReference type="InterPro" id="IPR001214">
    <property type="entry name" value="SET_dom"/>
</dbReference>
<dbReference type="Pfam" id="PF00856">
    <property type="entry name" value="SET"/>
    <property type="match status" value="1"/>
</dbReference>
<evidence type="ECO:0000256" key="3">
    <source>
        <dbReference type="SAM" id="MobiDB-lite"/>
    </source>
</evidence>
<dbReference type="PANTHER" id="PTHR47337:SF1">
    <property type="entry name" value="TETRATRICOPEPTIDE REPEAT (TPR)-LIKE SUPERFAMILY PROTEIN"/>
    <property type="match status" value="1"/>
</dbReference>
<keyword evidence="7" id="KW-1185">Reference proteome</keyword>
<accession>A0A3B5XZ38</accession>
<comment type="similarity">
    <text evidence="1">Belongs to the VAMP-associated protein (VAP) (TC 9.B.17) family.</text>
</comment>
<dbReference type="Gene3D" id="2.60.40.10">
    <property type="entry name" value="Immunoglobulins"/>
    <property type="match status" value="1"/>
</dbReference>
<dbReference type="InterPro" id="IPR000535">
    <property type="entry name" value="MSP_dom"/>
</dbReference>
<keyword evidence="2" id="KW-0802">TPR repeat</keyword>
<evidence type="ECO:0000256" key="1">
    <source>
        <dbReference type="ARBA" id="ARBA00008932"/>
    </source>
</evidence>
<dbReference type="GO" id="GO:0005783">
    <property type="term" value="C:endoplasmic reticulum"/>
    <property type="evidence" value="ECO:0007669"/>
    <property type="project" value="UniProtKB-ARBA"/>
</dbReference>
<evidence type="ECO:0000259" key="5">
    <source>
        <dbReference type="PROSITE" id="PS50280"/>
    </source>
</evidence>
<dbReference type="PROSITE" id="PS50202">
    <property type="entry name" value="MSP"/>
    <property type="match status" value="1"/>
</dbReference>
<dbReference type="InterPro" id="IPR008962">
    <property type="entry name" value="PapD-like_sf"/>
</dbReference>
<evidence type="ECO:0000313" key="6">
    <source>
        <dbReference type="EnsemblPlants" id="TraesCS1A02G175700.1"/>
    </source>
</evidence>